<feature type="chain" id="PRO_5012167381" evidence="1">
    <location>
        <begin position="22"/>
        <end position="134"/>
    </location>
</feature>
<evidence type="ECO:0000313" key="2">
    <source>
        <dbReference type="EMBL" id="SMC27502.1"/>
    </source>
</evidence>
<dbReference type="Pfam" id="PF12893">
    <property type="entry name" value="Lumazine_bd_2"/>
    <property type="match status" value="1"/>
</dbReference>
<gene>
    <name evidence="2" type="ORF">SAMN02745857_02878</name>
</gene>
<feature type="signal peptide" evidence="1">
    <location>
        <begin position="1"/>
        <end position="21"/>
    </location>
</feature>
<sequence length="134" mass="13856">METKVLVLASAMLAHAAVAAAQDDVAAVRQLASDYATAWYAADTGGLAAMVHGQLAVRTLQAGGRLQEGDAASLTRAAASGSAERMPALDIVVFNVYGNAAFARVGSGKRTDYLQAGRINGQWKIINILQGAQP</sequence>
<name>A0A1W1XUF8_9NEIS</name>
<dbReference type="STRING" id="1121001.SAMN02745857_02878"/>
<dbReference type="EMBL" id="FWXD01000017">
    <property type="protein sequence ID" value="SMC27502.1"/>
    <property type="molecule type" value="Genomic_DNA"/>
</dbReference>
<dbReference type="SUPFAM" id="SSF54427">
    <property type="entry name" value="NTF2-like"/>
    <property type="match status" value="1"/>
</dbReference>
<dbReference type="InterPro" id="IPR032710">
    <property type="entry name" value="NTF2-like_dom_sf"/>
</dbReference>
<dbReference type="AlphaFoldDB" id="A0A1W1XUF8"/>
<evidence type="ECO:0000256" key="1">
    <source>
        <dbReference type="SAM" id="SignalP"/>
    </source>
</evidence>
<dbReference type="Gene3D" id="3.10.450.50">
    <property type="match status" value="1"/>
</dbReference>
<organism evidence="2 3">
    <name type="scientific">Andreprevotia lacus DSM 23236</name>
    <dbReference type="NCBI Taxonomy" id="1121001"/>
    <lineage>
        <taxon>Bacteria</taxon>
        <taxon>Pseudomonadati</taxon>
        <taxon>Pseudomonadota</taxon>
        <taxon>Betaproteobacteria</taxon>
        <taxon>Neisseriales</taxon>
        <taxon>Chitinibacteraceae</taxon>
        <taxon>Andreprevotia</taxon>
    </lineage>
</organism>
<dbReference type="RefSeq" id="WP_084091504.1">
    <property type="nucleotide sequence ID" value="NZ_FWXD01000017.1"/>
</dbReference>
<protein>
    <submittedName>
        <fullName evidence="2">Putative lumazine-binding</fullName>
    </submittedName>
</protein>
<dbReference type="InterPro" id="IPR039437">
    <property type="entry name" value="FrzH/put_lumazine-bd"/>
</dbReference>
<dbReference type="OrthoDB" id="5732224at2"/>
<keyword evidence="3" id="KW-1185">Reference proteome</keyword>
<accession>A0A1W1XUF8</accession>
<evidence type="ECO:0000313" key="3">
    <source>
        <dbReference type="Proteomes" id="UP000192761"/>
    </source>
</evidence>
<dbReference type="Proteomes" id="UP000192761">
    <property type="component" value="Unassembled WGS sequence"/>
</dbReference>
<proteinExistence type="predicted"/>
<keyword evidence="1" id="KW-0732">Signal</keyword>
<reference evidence="2 3" key="1">
    <citation type="submission" date="2017-04" db="EMBL/GenBank/DDBJ databases">
        <authorList>
            <person name="Afonso C.L."/>
            <person name="Miller P.J."/>
            <person name="Scott M.A."/>
            <person name="Spackman E."/>
            <person name="Goraichik I."/>
            <person name="Dimitrov K.M."/>
            <person name="Suarez D.L."/>
            <person name="Swayne D.E."/>
        </authorList>
    </citation>
    <scope>NUCLEOTIDE SEQUENCE [LARGE SCALE GENOMIC DNA]</scope>
    <source>
        <strain evidence="2 3">DSM 23236</strain>
    </source>
</reference>